<reference evidence="1" key="2">
    <citation type="submission" date="2020-11" db="EMBL/GenBank/DDBJ databases">
        <authorList>
            <person name="McCartney M.A."/>
            <person name="Auch B."/>
            <person name="Kono T."/>
            <person name="Mallez S."/>
            <person name="Becker A."/>
            <person name="Gohl D.M."/>
            <person name="Silverstein K.A.T."/>
            <person name="Koren S."/>
            <person name="Bechman K.B."/>
            <person name="Herman A."/>
            <person name="Abrahante J.E."/>
            <person name="Garbe J."/>
        </authorList>
    </citation>
    <scope>NUCLEOTIDE SEQUENCE</scope>
    <source>
        <strain evidence="1">Duluth1</strain>
        <tissue evidence="1">Whole animal</tissue>
    </source>
</reference>
<dbReference type="EMBL" id="JAIWYP010000008">
    <property type="protein sequence ID" value="KAH3790993.1"/>
    <property type="molecule type" value="Genomic_DNA"/>
</dbReference>
<dbReference type="Proteomes" id="UP000828390">
    <property type="component" value="Unassembled WGS sequence"/>
</dbReference>
<name>A0A9D4F4T8_DREPO</name>
<evidence type="ECO:0000313" key="2">
    <source>
        <dbReference type="Proteomes" id="UP000828390"/>
    </source>
</evidence>
<keyword evidence="2" id="KW-1185">Reference proteome</keyword>
<organism evidence="1 2">
    <name type="scientific">Dreissena polymorpha</name>
    <name type="common">Zebra mussel</name>
    <name type="synonym">Mytilus polymorpha</name>
    <dbReference type="NCBI Taxonomy" id="45954"/>
    <lineage>
        <taxon>Eukaryota</taxon>
        <taxon>Metazoa</taxon>
        <taxon>Spiralia</taxon>
        <taxon>Lophotrochozoa</taxon>
        <taxon>Mollusca</taxon>
        <taxon>Bivalvia</taxon>
        <taxon>Autobranchia</taxon>
        <taxon>Heteroconchia</taxon>
        <taxon>Euheterodonta</taxon>
        <taxon>Imparidentia</taxon>
        <taxon>Neoheterodontei</taxon>
        <taxon>Myida</taxon>
        <taxon>Dreissenoidea</taxon>
        <taxon>Dreissenidae</taxon>
        <taxon>Dreissena</taxon>
    </lineage>
</organism>
<comment type="caution">
    <text evidence="1">The sequence shown here is derived from an EMBL/GenBank/DDBJ whole genome shotgun (WGS) entry which is preliminary data.</text>
</comment>
<dbReference type="AlphaFoldDB" id="A0A9D4F4T8"/>
<gene>
    <name evidence="1" type="ORF">DPMN_169202</name>
</gene>
<proteinExistence type="predicted"/>
<sequence length="71" mass="7995">MSNPVVENMRSDGIEVAVQPTRHKQNPGLCHGQIISPRRPNRVFTRRIAVALDINPRNDTESVLTSRTFAE</sequence>
<protein>
    <submittedName>
        <fullName evidence="1">Uncharacterized protein</fullName>
    </submittedName>
</protein>
<evidence type="ECO:0000313" key="1">
    <source>
        <dbReference type="EMBL" id="KAH3790993.1"/>
    </source>
</evidence>
<reference evidence="1" key="1">
    <citation type="journal article" date="2019" name="bioRxiv">
        <title>The Genome of the Zebra Mussel, Dreissena polymorpha: A Resource for Invasive Species Research.</title>
        <authorList>
            <person name="McCartney M.A."/>
            <person name="Auch B."/>
            <person name="Kono T."/>
            <person name="Mallez S."/>
            <person name="Zhang Y."/>
            <person name="Obille A."/>
            <person name="Becker A."/>
            <person name="Abrahante J.E."/>
            <person name="Garbe J."/>
            <person name="Badalamenti J.P."/>
            <person name="Herman A."/>
            <person name="Mangelson H."/>
            <person name="Liachko I."/>
            <person name="Sullivan S."/>
            <person name="Sone E.D."/>
            <person name="Koren S."/>
            <person name="Silverstein K.A.T."/>
            <person name="Beckman K.B."/>
            <person name="Gohl D.M."/>
        </authorList>
    </citation>
    <scope>NUCLEOTIDE SEQUENCE</scope>
    <source>
        <strain evidence="1">Duluth1</strain>
        <tissue evidence="1">Whole animal</tissue>
    </source>
</reference>
<accession>A0A9D4F4T8</accession>